<organism evidence="6 7">
    <name type="scientific">Pseudoalteromonas luteoviolacea (strain 2ta16)</name>
    <dbReference type="NCBI Taxonomy" id="1353533"/>
    <lineage>
        <taxon>Bacteria</taxon>
        <taxon>Pseudomonadati</taxon>
        <taxon>Pseudomonadota</taxon>
        <taxon>Gammaproteobacteria</taxon>
        <taxon>Alteromonadales</taxon>
        <taxon>Pseudoalteromonadaceae</taxon>
        <taxon>Pseudoalteromonas</taxon>
    </lineage>
</organism>
<comment type="similarity">
    <text evidence="1">Belongs to the ABC transporter superfamily.</text>
</comment>
<dbReference type="GO" id="GO:0005524">
    <property type="term" value="F:ATP binding"/>
    <property type="evidence" value="ECO:0007669"/>
    <property type="project" value="UniProtKB-KW"/>
</dbReference>
<evidence type="ECO:0000313" key="7">
    <source>
        <dbReference type="Proteomes" id="UP000017820"/>
    </source>
</evidence>
<dbReference type="PATRIC" id="fig|1353533.3.peg.1078"/>
<dbReference type="PANTHER" id="PTHR43335:SF2">
    <property type="entry name" value="ABC TRANSPORTER, ATP-BINDING PROTEIN"/>
    <property type="match status" value="1"/>
</dbReference>
<evidence type="ECO:0000256" key="4">
    <source>
        <dbReference type="ARBA" id="ARBA00022840"/>
    </source>
</evidence>
<comment type="caution">
    <text evidence="6">The sequence shown here is derived from an EMBL/GenBank/DDBJ whole genome shotgun (WGS) entry which is preliminary data.</text>
</comment>
<dbReference type="InterPro" id="IPR027417">
    <property type="entry name" value="P-loop_NTPase"/>
</dbReference>
<dbReference type="Proteomes" id="UP000017820">
    <property type="component" value="Unassembled WGS sequence"/>
</dbReference>
<dbReference type="PROSITE" id="PS00211">
    <property type="entry name" value="ABC_TRANSPORTER_1"/>
    <property type="match status" value="1"/>
</dbReference>
<evidence type="ECO:0000256" key="1">
    <source>
        <dbReference type="ARBA" id="ARBA00005417"/>
    </source>
</evidence>
<evidence type="ECO:0000313" key="6">
    <source>
        <dbReference type="EMBL" id="ESP94642.1"/>
    </source>
</evidence>
<dbReference type="AlphaFoldDB" id="V4JIA2"/>
<dbReference type="CDD" id="cd03264">
    <property type="entry name" value="ABC_drug_resistance_like"/>
    <property type="match status" value="1"/>
</dbReference>
<evidence type="ECO:0000256" key="3">
    <source>
        <dbReference type="ARBA" id="ARBA00022741"/>
    </source>
</evidence>
<evidence type="ECO:0000256" key="2">
    <source>
        <dbReference type="ARBA" id="ARBA00022448"/>
    </source>
</evidence>
<keyword evidence="4" id="KW-0067">ATP-binding</keyword>
<dbReference type="SUPFAM" id="SSF52540">
    <property type="entry name" value="P-loop containing nucleoside triphosphate hydrolases"/>
    <property type="match status" value="1"/>
</dbReference>
<dbReference type="InterPro" id="IPR003439">
    <property type="entry name" value="ABC_transporter-like_ATP-bd"/>
</dbReference>
<dbReference type="InterPro" id="IPR003593">
    <property type="entry name" value="AAA+_ATPase"/>
</dbReference>
<dbReference type="EMBL" id="AUSV01000013">
    <property type="protein sequence ID" value="ESP94642.1"/>
    <property type="molecule type" value="Genomic_DNA"/>
</dbReference>
<evidence type="ECO:0000259" key="5">
    <source>
        <dbReference type="PROSITE" id="PS50893"/>
    </source>
</evidence>
<reference evidence="6 7" key="1">
    <citation type="submission" date="2013-07" db="EMBL/GenBank/DDBJ databases">
        <title>Draft genome sequence of Pseudoalteromonas luteoviolacea 2ta16.</title>
        <authorList>
            <person name="Allen E.E."/>
            <person name="Azam F."/>
            <person name="Podell S."/>
        </authorList>
    </citation>
    <scope>NUCLEOTIDE SEQUENCE [LARGE SCALE GENOMIC DNA]</scope>
    <source>
        <strain evidence="6 7">2ta16</strain>
    </source>
</reference>
<keyword evidence="2" id="KW-0813">Transport</keyword>
<dbReference type="PANTHER" id="PTHR43335">
    <property type="entry name" value="ABC TRANSPORTER, ATP-BINDING PROTEIN"/>
    <property type="match status" value="1"/>
</dbReference>
<protein>
    <submittedName>
        <fullName evidence="6">ABC-type multidrug transport system, ATPase component</fullName>
    </submittedName>
</protein>
<dbReference type="RefSeq" id="WP_023398030.1">
    <property type="nucleotide sequence ID" value="NZ_AUSV01000013.1"/>
</dbReference>
<feature type="domain" description="ABC transporter" evidence="5">
    <location>
        <begin position="2"/>
        <end position="231"/>
    </location>
</feature>
<dbReference type="PROSITE" id="PS50893">
    <property type="entry name" value="ABC_TRANSPORTER_2"/>
    <property type="match status" value="1"/>
</dbReference>
<proteinExistence type="inferred from homology"/>
<dbReference type="GO" id="GO:0016887">
    <property type="term" value="F:ATP hydrolysis activity"/>
    <property type="evidence" value="ECO:0007669"/>
    <property type="project" value="InterPro"/>
</dbReference>
<dbReference type="Gene3D" id="3.40.50.300">
    <property type="entry name" value="P-loop containing nucleotide triphosphate hydrolases"/>
    <property type="match status" value="1"/>
</dbReference>
<accession>V4JIA2</accession>
<sequence>MLEILNLSKSYQGSLVLKNVNLSIKKGMFGLLGPNGAGKSSLMRTVATLQAADSGTIEFDGINVSKDAHQIRQRLGYLPQDFGVYPNISAFRLLDHLAALKGFANKRQRKEAVTSLLVKTNLYEQRKKAVSSFSGGMKQRFGIAQALLGNPDLIIVDEPTAGLDPQERNRFYNLLCELAEDKVVVLSTHIVEDVSELCTECAIMNRGEIVAQGSPANLITYLNGRVWRGVVDKDALATLEKTYNVISKKRFAGDIIATIIQTEQPEGFMPATADLEDVYFATLANAKDTMFHGSPLC</sequence>
<keyword evidence="3" id="KW-0547">Nucleotide-binding</keyword>
<dbReference type="InterPro" id="IPR017871">
    <property type="entry name" value="ABC_transporter-like_CS"/>
</dbReference>
<name>V4JIA2_PSEL2</name>
<dbReference type="SMART" id="SM00382">
    <property type="entry name" value="AAA"/>
    <property type="match status" value="1"/>
</dbReference>
<gene>
    <name evidence="6" type="ORF">PL2TA16_00642</name>
</gene>
<dbReference type="Pfam" id="PF00005">
    <property type="entry name" value="ABC_tran"/>
    <property type="match status" value="1"/>
</dbReference>